<keyword evidence="5 7" id="KW-1133">Transmembrane helix</keyword>
<evidence type="ECO:0000256" key="7">
    <source>
        <dbReference type="SAM" id="Phobius"/>
    </source>
</evidence>
<keyword evidence="4" id="KW-0378">Hydrolase</keyword>
<dbReference type="GO" id="GO:0005886">
    <property type="term" value="C:plasma membrane"/>
    <property type="evidence" value="ECO:0007669"/>
    <property type="project" value="UniProtKB-SubCell"/>
</dbReference>
<gene>
    <name evidence="9" type="ORF">FNB15_14480</name>
</gene>
<organism evidence="9 10">
    <name type="scientific">Ferrovibrio terrae</name>
    <dbReference type="NCBI Taxonomy" id="2594003"/>
    <lineage>
        <taxon>Bacteria</taxon>
        <taxon>Pseudomonadati</taxon>
        <taxon>Pseudomonadota</taxon>
        <taxon>Alphaproteobacteria</taxon>
        <taxon>Rhodospirillales</taxon>
        <taxon>Rhodospirillaceae</taxon>
        <taxon>Ferrovibrio</taxon>
    </lineage>
</organism>
<comment type="subcellular location">
    <subcellularLocation>
        <location evidence="1">Cell membrane</location>
        <topology evidence="1">Multi-pass membrane protein</topology>
    </subcellularLocation>
</comment>
<sequence length="258" mass="28607">MLHDFAATLAPVISWDHAVSLWLNSYAGHTPALDRFIYNLADSAMLKGGLFMAFFWWLWFKRDEETTPRRQTILTALAGAIIAIGVARVLQLMLPFRERPLHNDALSLTPPTVVNPDTLDGWSSFPSDHAVLFFALALAVWRLHRALGVFAFLWASIGICLPRIFLGYHYATDILVGAVVGIVIMQASFLVLRPRLLAQPLLRWEKAHAMSFYCAAFVASLQLAVLFQDVRQLTVDGIGLVHHLSVTQAVATEASGAQ</sequence>
<dbReference type="InterPro" id="IPR036938">
    <property type="entry name" value="PAP2/HPO_sf"/>
</dbReference>
<evidence type="ECO:0000256" key="5">
    <source>
        <dbReference type="ARBA" id="ARBA00022989"/>
    </source>
</evidence>
<accession>A0A516H3T7</accession>
<feature type="transmembrane region" description="Helical" evidence="7">
    <location>
        <begin position="72"/>
        <end position="94"/>
    </location>
</feature>
<evidence type="ECO:0000256" key="6">
    <source>
        <dbReference type="ARBA" id="ARBA00023136"/>
    </source>
</evidence>
<dbReference type="InterPro" id="IPR000326">
    <property type="entry name" value="PAP2/HPO"/>
</dbReference>
<feature type="transmembrane region" description="Helical" evidence="7">
    <location>
        <begin position="147"/>
        <end position="168"/>
    </location>
</feature>
<feature type="domain" description="Phosphatidic acid phosphatase type 2/haloperoxidase" evidence="8">
    <location>
        <begin position="72"/>
        <end position="189"/>
    </location>
</feature>
<keyword evidence="3 7" id="KW-0812">Transmembrane</keyword>
<evidence type="ECO:0000313" key="10">
    <source>
        <dbReference type="Proteomes" id="UP000317496"/>
    </source>
</evidence>
<dbReference type="Gene3D" id="1.20.144.10">
    <property type="entry name" value="Phosphatidic acid phosphatase type 2/haloperoxidase"/>
    <property type="match status" value="1"/>
</dbReference>
<evidence type="ECO:0000256" key="2">
    <source>
        <dbReference type="ARBA" id="ARBA00022475"/>
    </source>
</evidence>
<evidence type="ECO:0000256" key="1">
    <source>
        <dbReference type="ARBA" id="ARBA00004651"/>
    </source>
</evidence>
<dbReference type="Proteomes" id="UP000317496">
    <property type="component" value="Chromosome"/>
</dbReference>
<dbReference type="GO" id="GO:0016787">
    <property type="term" value="F:hydrolase activity"/>
    <property type="evidence" value="ECO:0007669"/>
    <property type="project" value="UniProtKB-KW"/>
</dbReference>
<dbReference type="EMBL" id="CP041636">
    <property type="protein sequence ID" value="QDO98405.1"/>
    <property type="molecule type" value="Genomic_DNA"/>
</dbReference>
<dbReference type="PANTHER" id="PTHR14969">
    <property type="entry name" value="SPHINGOSINE-1-PHOSPHATE PHOSPHOHYDROLASE"/>
    <property type="match status" value="1"/>
</dbReference>
<keyword evidence="2" id="KW-1003">Cell membrane</keyword>
<feature type="transmembrane region" description="Helical" evidence="7">
    <location>
        <begin position="36"/>
        <end position="60"/>
    </location>
</feature>
<evidence type="ECO:0000313" key="9">
    <source>
        <dbReference type="EMBL" id="QDO98405.1"/>
    </source>
</evidence>
<evidence type="ECO:0000259" key="8">
    <source>
        <dbReference type="SMART" id="SM00014"/>
    </source>
</evidence>
<dbReference type="RefSeq" id="WP_144069386.1">
    <property type="nucleotide sequence ID" value="NZ_CP041636.1"/>
</dbReference>
<protein>
    <submittedName>
        <fullName evidence="9">Phosphatase PAP2 family protein</fullName>
    </submittedName>
</protein>
<name>A0A516H3T7_9PROT</name>
<dbReference type="SMART" id="SM00014">
    <property type="entry name" value="acidPPc"/>
    <property type="match status" value="1"/>
</dbReference>
<keyword evidence="10" id="KW-1185">Reference proteome</keyword>
<proteinExistence type="predicted"/>
<feature type="transmembrane region" description="Helical" evidence="7">
    <location>
        <begin position="174"/>
        <end position="192"/>
    </location>
</feature>
<dbReference type="Pfam" id="PF01569">
    <property type="entry name" value="PAP2"/>
    <property type="match status" value="1"/>
</dbReference>
<dbReference type="KEGG" id="fer:FNB15_14480"/>
<keyword evidence="6 7" id="KW-0472">Membrane</keyword>
<evidence type="ECO:0000256" key="3">
    <source>
        <dbReference type="ARBA" id="ARBA00022692"/>
    </source>
</evidence>
<dbReference type="SUPFAM" id="SSF48317">
    <property type="entry name" value="Acid phosphatase/Vanadium-dependent haloperoxidase"/>
    <property type="match status" value="1"/>
</dbReference>
<dbReference type="PANTHER" id="PTHR14969:SF62">
    <property type="entry name" value="DECAPRENYLPHOSPHORYL-5-PHOSPHORIBOSE PHOSPHATASE RV3807C-RELATED"/>
    <property type="match status" value="1"/>
</dbReference>
<reference evidence="9 10" key="1">
    <citation type="submission" date="2019-07" db="EMBL/GenBank/DDBJ databases">
        <title>Genome sequencing for Ferrovibrio sp. K5.</title>
        <authorList>
            <person name="Park S.-J."/>
        </authorList>
    </citation>
    <scope>NUCLEOTIDE SEQUENCE [LARGE SCALE GENOMIC DNA]</scope>
    <source>
        <strain evidence="9 10">K5</strain>
    </source>
</reference>
<dbReference type="OrthoDB" id="9801622at2"/>
<evidence type="ECO:0000256" key="4">
    <source>
        <dbReference type="ARBA" id="ARBA00022801"/>
    </source>
</evidence>
<feature type="transmembrane region" description="Helical" evidence="7">
    <location>
        <begin position="212"/>
        <end position="230"/>
    </location>
</feature>
<dbReference type="AlphaFoldDB" id="A0A516H3T7"/>